<protein>
    <submittedName>
        <fullName evidence="1">Uncharacterized protein</fullName>
    </submittedName>
</protein>
<proteinExistence type="predicted"/>
<gene>
    <name evidence="1" type="ordered locus">MSU_0770</name>
</gene>
<reference evidence="1 2" key="1">
    <citation type="journal article" date="2011" name="J. Bacteriol.">
        <title>Complete genome sequences of two hemotropic Mycoplasmas, Mycoplasma haemofelis strain Ohio2 and Mycoplasma suis strain Illinois.</title>
        <authorList>
            <person name="Messick J.B."/>
            <person name="Santos A.P."/>
            <person name="Guimaraes A.M."/>
        </authorList>
    </citation>
    <scope>NUCLEOTIDE SEQUENCE [LARGE SCALE GENOMIC DNA]</scope>
    <source>
        <strain evidence="1 2">Illinois</strain>
    </source>
</reference>
<sequence>MEAGFAGDWTGCEILWLTASLLTLWESEFLWVSSVFVNFSSFLTSLTTCGLLFFESWLWTDEAGESFAWTESPCGLSDSFLINSLCDWLLPSNEPKPEPMPPPRNLRKLIPLIL</sequence>
<organism evidence="1 2">
    <name type="scientific">Mycoplasma suis (strain Illinois)</name>
    <dbReference type="NCBI Taxonomy" id="768700"/>
    <lineage>
        <taxon>Bacteria</taxon>
        <taxon>Bacillati</taxon>
        <taxon>Mycoplasmatota</taxon>
        <taxon>Mollicutes</taxon>
        <taxon>Mycoplasmataceae</taxon>
        <taxon>Mycoplasma</taxon>
    </lineage>
</organism>
<dbReference type="KEGG" id="mss:MSU_0770"/>
<name>F0QS25_MYCSL</name>
<dbReference type="RefSeq" id="WP_013610125.1">
    <property type="nucleotide sequence ID" value="NC_015155.1"/>
</dbReference>
<keyword evidence="2" id="KW-1185">Reference proteome</keyword>
<dbReference type="HOGENOM" id="CLU_2118389_0_0_14"/>
<dbReference type="Proteomes" id="UP000007484">
    <property type="component" value="Chromosome"/>
</dbReference>
<evidence type="ECO:0000313" key="1">
    <source>
        <dbReference type="EMBL" id="ADX98295.1"/>
    </source>
</evidence>
<evidence type="ECO:0000313" key="2">
    <source>
        <dbReference type="Proteomes" id="UP000007484"/>
    </source>
</evidence>
<dbReference type="AlphaFoldDB" id="F0QS25"/>
<accession>F0QS25</accession>
<dbReference type="EMBL" id="CP002525">
    <property type="protein sequence ID" value="ADX98295.1"/>
    <property type="molecule type" value="Genomic_DNA"/>
</dbReference>